<dbReference type="Proteomes" id="UP000886520">
    <property type="component" value="Chromosome 16"/>
</dbReference>
<keyword evidence="1" id="KW-1133">Transmembrane helix</keyword>
<dbReference type="AlphaFoldDB" id="A0A9D4UJ72"/>
<feature type="transmembrane region" description="Helical" evidence="1">
    <location>
        <begin position="32"/>
        <end position="53"/>
    </location>
</feature>
<evidence type="ECO:0000256" key="1">
    <source>
        <dbReference type="SAM" id="Phobius"/>
    </source>
</evidence>
<evidence type="ECO:0000313" key="3">
    <source>
        <dbReference type="Proteomes" id="UP000886520"/>
    </source>
</evidence>
<organism evidence="2 3">
    <name type="scientific">Adiantum capillus-veneris</name>
    <name type="common">Maidenhair fern</name>
    <dbReference type="NCBI Taxonomy" id="13818"/>
    <lineage>
        <taxon>Eukaryota</taxon>
        <taxon>Viridiplantae</taxon>
        <taxon>Streptophyta</taxon>
        <taxon>Embryophyta</taxon>
        <taxon>Tracheophyta</taxon>
        <taxon>Polypodiopsida</taxon>
        <taxon>Polypodiidae</taxon>
        <taxon>Polypodiales</taxon>
        <taxon>Pteridineae</taxon>
        <taxon>Pteridaceae</taxon>
        <taxon>Vittarioideae</taxon>
        <taxon>Adiantum</taxon>
    </lineage>
</organism>
<sequence length="163" mass="18522">MEGASHGKRFDEGNRMLSTVHRMAKGLMKAKGCYLPCVFPYSVSFQLCVIIYMCNASYLLYKVSECVEIWPIAVVACKAWRLTSRKKMLPLHVLYIQTVELPNVNVYTLIQVCHLQALRQLLASVVYTVNQTSLSSHLSQKANCKLAVHKLDARKRKNKDGCR</sequence>
<accession>A0A9D4UJ72</accession>
<keyword evidence="3" id="KW-1185">Reference proteome</keyword>
<keyword evidence="1" id="KW-0812">Transmembrane</keyword>
<dbReference type="EMBL" id="JABFUD020000016">
    <property type="protein sequence ID" value="KAI5068418.1"/>
    <property type="molecule type" value="Genomic_DNA"/>
</dbReference>
<evidence type="ECO:0000313" key="2">
    <source>
        <dbReference type="EMBL" id="KAI5068418.1"/>
    </source>
</evidence>
<reference evidence="2" key="1">
    <citation type="submission" date="2021-01" db="EMBL/GenBank/DDBJ databases">
        <title>Adiantum capillus-veneris genome.</title>
        <authorList>
            <person name="Fang Y."/>
            <person name="Liao Q."/>
        </authorList>
    </citation>
    <scope>NUCLEOTIDE SEQUENCE</scope>
    <source>
        <strain evidence="2">H3</strain>
        <tissue evidence="2">Leaf</tissue>
    </source>
</reference>
<protein>
    <submittedName>
        <fullName evidence="2">Uncharacterized protein</fullName>
    </submittedName>
</protein>
<keyword evidence="1" id="KW-0472">Membrane</keyword>
<proteinExistence type="predicted"/>
<name>A0A9D4UJ72_ADICA</name>
<comment type="caution">
    <text evidence="2">The sequence shown here is derived from an EMBL/GenBank/DDBJ whole genome shotgun (WGS) entry which is preliminary data.</text>
</comment>
<gene>
    <name evidence="2" type="ORF">GOP47_0016763</name>
</gene>